<protein>
    <submittedName>
        <fullName evidence="2">Uncharacterized protein</fullName>
    </submittedName>
</protein>
<evidence type="ECO:0000313" key="2">
    <source>
        <dbReference type="EMBL" id="KDN71710.1"/>
    </source>
</evidence>
<feature type="compositionally biased region" description="Polar residues" evidence="1">
    <location>
        <begin position="129"/>
        <end position="149"/>
    </location>
</feature>
<feature type="region of interest" description="Disordered" evidence="1">
    <location>
        <begin position="124"/>
        <end position="149"/>
    </location>
</feature>
<sequence length="226" mass="24649">MSRQTVYPTVHYSVATSHPSGAPDNQAITAAYKTGSTTACTQLDRLCSPQLAENKEPCMAHCNYPARTDKTVTGLPPKKHCPGLLDETPSTAPTCTRTDQYNLKLKHPDLTPKRRLQQVRATAPGVTLPGSTHSTKCSQSNNPTGASQDQPLYRGLCQLTYARLVPDEVQQWLQAHLQTPLACGVTVGLLLLVPMPQAPTMKTVKPPGFSTLQVIQTSWINHSRIR</sequence>
<name>A0A066Y0K3_COLSU</name>
<proteinExistence type="predicted"/>
<evidence type="ECO:0000313" key="3">
    <source>
        <dbReference type="Proteomes" id="UP000027238"/>
    </source>
</evidence>
<organism evidence="2 3">
    <name type="scientific">Colletotrichum sublineola</name>
    <name type="common">Sorghum anthracnose fungus</name>
    <dbReference type="NCBI Taxonomy" id="1173701"/>
    <lineage>
        <taxon>Eukaryota</taxon>
        <taxon>Fungi</taxon>
        <taxon>Dikarya</taxon>
        <taxon>Ascomycota</taxon>
        <taxon>Pezizomycotina</taxon>
        <taxon>Sordariomycetes</taxon>
        <taxon>Hypocreomycetidae</taxon>
        <taxon>Glomerellales</taxon>
        <taxon>Glomerellaceae</taxon>
        <taxon>Colletotrichum</taxon>
        <taxon>Colletotrichum graminicola species complex</taxon>
    </lineage>
</organism>
<dbReference type="EMBL" id="JMSE01000136">
    <property type="protein sequence ID" value="KDN71710.1"/>
    <property type="molecule type" value="Genomic_DNA"/>
</dbReference>
<dbReference type="Proteomes" id="UP000027238">
    <property type="component" value="Unassembled WGS sequence"/>
</dbReference>
<accession>A0A066Y0K3</accession>
<dbReference type="HOGENOM" id="CLU_1224692_0_0_1"/>
<reference evidence="3" key="1">
    <citation type="journal article" date="2014" name="Genome Announc.">
        <title>Draft genome sequence of Colletotrichum sublineola, a destructive pathogen of cultivated sorghum.</title>
        <authorList>
            <person name="Baroncelli R."/>
            <person name="Sanz-Martin J.M."/>
            <person name="Rech G.E."/>
            <person name="Sukno S.A."/>
            <person name="Thon M.R."/>
        </authorList>
    </citation>
    <scope>NUCLEOTIDE SEQUENCE [LARGE SCALE GENOMIC DNA]</scope>
    <source>
        <strain evidence="3">TX430BB</strain>
    </source>
</reference>
<comment type="caution">
    <text evidence="2">The sequence shown here is derived from an EMBL/GenBank/DDBJ whole genome shotgun (WGS) entry which is preliminary data.</text>
</comment>
<keyword evidence="3" id="KW-1185">Reference proteome</keyword>
<gene>
    <name evidence="2" type="ORF">CSUB01_10688</name>
</gene>
<evidence type="ECO:0000256" key="1">
    <source>
        <dbReference type="SAM" id="MobiDB-lite"/>
    </source>
</evidence>
<dbReference type="AlphaFoldDB" id="A0A066Y0K3"/>